<dbReference type="SUPFAM" id="SSF52172">
    <property type="entry name" value="CheY-like"/>
    <property type="match status" value="1"/>
</dbReference>
<dbReference type="EMBL" id="JACHID010000006">
    <property type="protein sequence ID" value="MBB5021920.1"/>
    <property type="molecule type" value="Genomic_DNA"/>
</dbReference>
<dbReference type="Gene3D" id="3.40.50.2300">
    <property type="match status" value="1"/>
</dbReference>
<name>A0A7W7Y4H7_9BACT</name>
<keyword evidence="1" id="KW-0238">DNA-binding</keyword>
<dbReference type="AlphaFoldDB" id="A0A7W7Y4H7"/>
<sequence length="118" mass="12726">MNPKTLEGQSILYIEADENTRMLVARMLSRRGAKVAAVATADVARKACNVKPPSAVILGEDIGTLDMADFLNEICQGCALGSTIVLYRSESAQLDNIEHHHVKRDDGFGKLVTVLEAG</sequence>
<protein>
    <submittedName>
        <fullName evidence="1">DNA-binding response OmpR family regulator</fullName>
    </submittedName>
</protein>
<dbReference type="RefSeq" id="WP_183731497.1">
    <property type="nucleotide sequence ID" value="NZ_JACHID010000006.1"/>
</dbReference>
<keyword evidence="2" id="KW-1185">Reference proteome</keyword>
<evidence type="ECO:0000313" key="1">
    <source>
        <dbReference type="EMBL" id="MBB5021920.1"/>
    </source>
</evidence>
<dbReference type="GO" id="GO:0003677">
    <property type="term" value="F:DNA binding"/>
    <property type="evidence" value="ECO:0007669"/>
    <property type="project" value="UniProtKB-KW"/>
</dbReference>
<proteinExistence type="predicted"/>
<accession>A0A7W7Y4H7</accession>
<comment type="caution">
    <text evidence="1">The sequence shown here is derived from an EMBL/GenBank/DDBJ whole genome shotgun (WGS) entry which is preliminary data.</text>
</comment>
<dbReference type="Proteomes" id="UP000528322">
    <property type="component" value="Unassembled WGS sequence"/>
</dbReference>
<organism evidence="1 2">
    <name type="scientific">Desulfurispira natronophila</name>
    <dbReference type="NCBI Taxonomy" id="682562"/>
    <lineage>
        <taxon>Bacteria</taxon>
        <taxon>Pseudomonadati</taxon>
        <taxon>Chrysiogenota</taxon>
        <taxon>Chrysiogenia</taxon>
        <taxon>Chrysiogenales</taxon>
        <taxon>Chrysiogenaceae</taxon>
        <taxon>Desulfurispira</taxon>
    </lineage>
</organism>
<dbReference type="InterPro" id="IPR011006">
    <property type="entry name" value="CheY-like_superfamily"/>
</dbReference>
<gene>
    <name evidence="1" type="ORF">HNR37_001234</name>
</gene>
<reference evidence="1 2" key="1">
    <citation type="submission" date="2020-08" db="EMBL/GenBank/DDBJ databases">
        <title>Genomic Encyclopedia of Type Strains, Phase IV (KMG-IV): sequencing the most valuable type-strain genomes for metagenomic binning, comparative biology and taxonomic classification.</title>
        <authorList>
            <person name="Goeker M."/>
        </authorList>
    </citation>
    <scope>NUCLEOTIDE SEQUENCE [LARGE SCALE GENOMIC DNA]</scope>
    <source>
        <strain evidence="1 2">DSM 22071</strain>
    </source>
</reference>
<evidence type="ECO:0000313" key="2">
    <source>
        <dbReference type="Proteomes" id="UP000528322"/>
    </source>
</evidence>